<evidence type="ECO:0000256" key="4">
    <source>
        <dbReference type="ARBA" id="ARBA00022807"/>
    </source>
</evidence>
<dbReference type="EMBL" id="QKKF02015211">
    <property type="protein sequence ID" value="RZF42333.1"/>
    <property type="molecule type" value="Genomic_DNA"/>
</dbReference>
<evidence type="ECO:0000259" key="5">
    <source>
        <dbReference type="PROSITE" id="PS50600"/>
    </source>
</evidence>
<proteinExistence type="inferred from homology"/>
<dbReference type="PANTHER" id="PTHR12606:SF141">
    <property type="entry name" value="GH15225P-RELATED"/>
    <property type="match status" value="1"/>
</dbReference>
<dbReference type="OrthoDB" id="6606234at2759"/>
<dbReference type="SUPFAM" id="SSF54001">
    <property type="entry name" value="Cysteine proteinases"/>
    <property type="match status" value="1"/>
</dbReference>
<protein>
    <recommendedName>
        <fullName evidence="5">Ubiquitin-like protease family profile domain-containing protein</fullName>
    </recommendedName>
</protein>
<evidence type="ECO:0000256" key="1">
    <source>
        <dbReference type="ARBA" id="ARBA00005234"/>
    </source>
</evidence>
<organism evidence="6 7">
    <name type="scientific">Laodelphax striatellus</name>
    <name type="common">Small brown planthopper</name>
    <name type="synonym">Delphax striatella</name>
    <dbReference type="NCBI Taxonomy" id="195883"/>
    <lineage>
        <taxon>Eukaryota</taxon>
        <taxon>Metazoa</taxon>
        <taxon>Ecdysozoa</taxon>
        <taxon>Arthropoda</taxon>
        <taxon>Hexapoda</taxon>
        <taxon>Insecta</taxon>
        <taxon>Pterygota</taxon>
        <taxon>Neoptera</taxon>
        <taxon>Paraneoptera</taxon>
        <taxon>Hemiptera</taxon>
        <taxon>Auchenorrhyncha</taxon>
        <taxon>Fulgoroidea</taxon>
        <taxon>Delphacidae</taxon>
        <taxon>Criomorphinae</taxon>
        <taxon>Laodelphax</taxon>
    </lineage>
</organism>
<dbReference type="Gene3D" id="3.40.395.10">
    <property type="entry name" value="Adenoviral Proteinase, Chain A"/>
    <property type="match status" value="1"/>
</dbReference>
<dbReference type="STRING" id="195883.A0A482X9A8"/>
<evidence type="ECO:0000256" key="3">
    <source>
        <dbReference type="ARBA" id="ARBA00022801"/>
    </source>
</evidence>
<comment type="similarity">
    <text evidence="1">Belongs to the peptidase C48 family.</text>
</comment>
<dbReference type="PANTHER" id="PTHR12606">
    <property type="entry name" value="SENTRIN/SUMO-SPECIFIC PROTEASE"/>
    <property type="match status" value="1"/>
</dbReference>
<dbReference type="AlphaFoldDB" id="A0A482X9A8"/>
<dbReference type="GO" id="GO:0006508">
    <property type="term" value="P:proteolysis"/>
    <property type="evidence" value="ECO:0007669"/>
    <property type="project" value="UniProtKB-KW"/>
</dbReference>
<keyword evidence="2" id="KW-0645">Protease</keyword>
<keyword evidence="7" id="KW-1185">Reference proteome</keyword>
<dbReference type="SMR" id="A0A482X9A8"/>
<dbReference type="InParanoid" id="A0A482X9A8"/>
<accession>A0A482X9A8</accession>
<evidence type="ECO:0000313" key="7">
    <source>
        <dbReference type="Proteomes" id="UP000291343"/>
    </source>
</evidence>
<keyword evidence="3" id="KW-0378">Hydrolase</keyword>
<dbReference type="Pfam" id="PF02902">
    <property type="entry name" value="Peptidase_C48"/>
    <property type="match status" value="1"/>
</dbReference>
<comment type="caution">
    <text evidence="6">The sequence shown here is derived from an EMBL/GenBank/DDBJ whole genome shotgun (WGS) entry which is preliminary data.</text>
</comment>
<feature type="domain" description="Ubiquitin-like protease family profile" evidence="5">
    <location>
        <begin position="5"/>
        <end position="167"/>
    </location>
</feature>
<dbReference type="PROSITE" id="PS50600">
    <property type="entry name" value="ULP_PROTEASE"/>
    <property type="match status" value="1"/>
</dbReference>
<evidence type="ECO:0000313" key="6">
    <source>
        <dbReference type="EMBL" id="RZF42333.1"/>
    </source>
</evidence>
<evidence type="ECO:0000256" key="2">
    <source>
        <dbReference type="ARBA" id="ARBA00022670"/>
    </source>
</evidence>
<dbReference type="GO" id="GO:0016929">
    <property type="term" value="F:deSUMOylase activity"/>
    <property type="evidence" value="ECO:0007669"/>
    <property type="project" value="TreeGrafter"/>
</dbReference>
<dbReference type="Proteomes" id="UP000291343">
    <property type="component" value="Unassembled WGS sequence"/>
</dbReference>
<dbReference type="InterPro" id="IPR003653">
    <property type="entry name" value="Peptidase_C48_C"/>
</dbReference>
<name>A0A482X9A8_LAOST</name>
<keyword evidence="4" id="KW-0788">Thiol protease</keyword>
<sequence length="192" mass="21564">MRPYQAPTVGEMECLSPQKMVNGEVIGAYLWLVEQSSHGSGNSTVLAMDTYFYPGLRRWGYKEVARLCQHLELKGVKYFMVPIHEVLPTNHWFLLVADLEKGEITVIDSIPGRDHSQSLTELTQFLHAWCDTMFPGRIWRLWEDCTSPQQCGSWDCGICEAAAALAQGPISSFSHPLTGLKNVEKPSDSNMT</sequence>
<dbReference type="InterPro" id="IPR038765">
    <property type="entry name" value="Papain-like_cys_pep_sf"/>
</dbReference>
<gene>
    <name evidence="6" type="ORF">LSTR_LSTR004141</name>
</gene>
<dbReference type="GO" id="GO:0016926">
    <property type="term" value="P:protein desumoylation"/>
    <property type="evidence" value="ECO:0007669"/>
    <property type="project" value="TreeGrafter"/>
</dbReference>
<dbReference type="GO" id="GO:0005634">
    <property type="term" value="C:nucleus"/>
    <property type="evidence" value="ECO:0007669"/>
    <property type="project" value="TreeGrafter"/>
</dbReference>
<reference evidence="6 7" key="1">
    <citation type="journal article" date="2017" name="Gigascience">
        <title>Genome sequence of the small brown planthopper, Laodelphax striatellus.</title>
        <authorList>
            <person name="Zhu J."/>
            <person name="Jiang F."/>
            <person name="Wang X."/>
            <person name="Yang P."/>
            <person name="Bao Y."/>
            <person name="Zhao W."/>
            <person name="Wang W."/>
            <person name="Lu H."/>
            <person name="Wang Q."/>
            <person name="Cui N."/>
            <person name="Li J."/>
            <person name="Chen X."/>
            <person name="Luo L."/>
            <person name="Yu J."/>
            <person name="Kang L."/>
            <person name="Cui F."/>
        </authorList>
    </citation>
    <scope>NUCLEOTIDE SEQUENCE [LARGE SCALE GENOMIC DNA]</scope>
    <source>
        <strain evidence="6">Lst14</strain>
    </source>
</reference>